<evidence type="ECO:0000256" key="2">
    <source>
        <dbReference type="SAM" id="SignalP"/>
    </source>
</evidence>
<dbReference type="Gene3D" id="3.10.450.730">
    <property type="entry name" value="BLIP domain"/>
    <property type="match status" value="1"/>
</dbReference>
<feature type="compositionally biased region" description="Polar residues" evidence="1">
    <location>
        <begin position="35"/>
        <end position="51"/>
    </location>
</feature>
<feature type="region of interest" description="Disordered" evidence="1">
    <location>
        <begin position="35"/>
        <end position="54"/>
    </location>
</feature>
<gene>
    <name evidence="3" type="ORF">QI031_12695</name>
</gene>
<feature type="signal peptide" evidence="2">
    <location>
        <begin position="1"/>
        <end position="26"/>
    </location>
</feature>
<dbReference type="AlphaFoldDB" id="A0AAJ6NWX5"/>
<name>A0AAJ6NWX5_9CYAN</name>
<reference evidence="3 4" key="1">
    <citation type="journal article" date="2023" name="Limnol Oceanogr Lett">
        <title>Environmental adaptations by the intertidal Antarctic cyanobacterium Halotia branconii CENA392 as revealed using long-read genome sequencing.</title>
        <authorList>
            <person name="Dextro R.B."/>
            <person name="Delbaje E."/>
            <person name="Freitas P.N.N."/>
            <person name="Geraldes V."/>
            <person name="Pinto E."/>
            <person name="Long P.F."/>
            <person name="Fiore M.F."/>
        </authorList>
    </citation>
    <scope>NUCLEOTIDE SEQUENCE [LARGE SCALE GENOMIC DNA]</scope>
    <source>
        <strain evidence="3 4">CENA392</strain>
    </source>
</reference>
<sequence length="296" mass="33379">MQLQKIIPIKLWVHLCFVAFSFTATATPLMAQAPTSNQNQVQTESQSNNKPSFLPKIRNDIKIKRQPLKSSLLHEGMTQAEVEKVMGKPTDIKVFPNSDLKIEILNYRQEPIITKISMIDGYLSGVTSELKTITTNNIPPFAQVIKIGMSRQEVLKLMGQPFSEQRNDISIYKLERLAFVKEGQLPVNIVLTDSRVEGMNVGLETPVKIMAVILPAEPATPKTGPAYQRIRIGMNPQQVISIYGQPTFVQPSVFKEQKVVDFVYATLNTDASTRFTFIDDVLTRFSFIPQANFYKK</sequence>
<keyword evidence="2" id="KW-0732">Signal</keyword>
<proteinExistence type="predicted"/>
<evidence type="ECO:0000313" key="4">
    <source>
        <dbReference type="Proteomes" id="UP001223520"/>
    </source>
</evidence>
<accession>A0AAJ6NWX5</accession>
<dbReference type="RefSeq" id="WP_281485498.1">
    <property type="nucleotide sequence ID" value="NZ_CP124543.1"/>
</dbReference>
<protein>
    <submittedName>
        <fullName evidence="3">Uncharacterized protein</fullName>
    </submittedName>
</protein>
<dbReference type="KEGG" id="hbq:QI031_12695"/>
<evidence type="ECO:0000313" key="3">
    <source>
        <dbReference type="EMBL" id="WGV28270.1"/>
    </source>
</evidence>
<dbReference type="Proteomes" id="UP001223520">
    <property type="component" value="Chromosome"/>
</dbReference>
<organism evidence="3 4">
    <name type="scientific">Halotia branconii CENA392</name>
    <dbReference type="NCBI Taxonomy" id="1539056"/>
    <lineage>
        <taxon>Bacteria</taxon>
        <taxon>Bacillati</taxon>
        <taxon>Cyanobacteriota</taxon>
        <taxon>Cyanophyceae</taxon>
        <taxon>Nostocales</taxon>
        <taxon>Nodulariaceae</taxon>
        <taxon>Halotia</taxon>
    </lineage>
</organism>
<evidence type="ECO:0000256" key="1">
    <source>
        <dbReference type="SAM" id="MobiDB-lite"/>
    </source>
</evidence>
<keyword evidence="4" id="KW-1185">Reference proteome</keyword>
<feature type="chain" id="PRO_5042541819" evidence="2">
    <location>
        <begin position="27"/>
        <end position="296"/>
    </location>
</feature>
<dbReference type="EMBL" id="CP124543">
    <property type="protein sequence ID" value="WGV28270.1"/>
    <property type="molecule type" value="Genomic_DNA"/>
</dbReference>